<accession>A0A263BWW0</accession>
<dbReference type="InterPro" id="IPR023485">
    <property type="entry name" value="Ptyr_pPase"/>
</dbReference>
<evidence type="ECO:0000259" key="1">
    <source>
        <dbReference type="SMART" id="SM00226"/>
    </source>
</evidence>
<evidence type="ECO:0000313" key="3">
    <source>
        <dbReference type="Proteomes" id="UP000217083"/>
    </source>
</evidence>
<dbReference type="SMART" id="SM00226">
    <property type="entry name" value="LMWPc"/>
    <property type="match status" value="1"/>
</dbReference>
<gene>
    <name evidence="2" type="ORF">CIB95_01205</name>
</gene>
<dbReference type="EMBL" id="NPIA01000001">
    <property type="protein sequence ID" value="OZM58219.1"/>
    <property type="molecule type" value="Genomic_DNA"/>
</dbReference>
<organism evidence="2 3">
    <name type="scientific">Lottiidibacillus patelloidae</name>
    <dbReference type="NCBI Taxonomy" id="2670334"/>
    <lineage>
        <taxon>Bacteria</taxon>
        <taxon>Bacillati</taxon>
        <taxon>Bacillota</taxon>
        <taxon>Bacilli</taxon>
        <taxon>Bacillales</taxon>
        <taxon>Bacillaceae</taxon>
        <taxon>Lottiidibacillus</taxon>
    </lineage>
</organism>
<dbReference type="PANTHER" id="PTHR11717">
    <property type="entry name" value="LOW MOLECULAR WEIGHT PROTEIN TYROSINE PHOSPHATASE"/>
    <property type="match status" value="1"/>
</dbReference>
<dbReference type="GO" id="GO:0004725">
    <property type="term" value="F:protein tyrosine phosphatase activity"/>
    <property type="evidence" value="ECO:0007669"/>
    <property type="project" value="TreeGrafter"/>
</dbReference>
<dbReference type="Proteomes" id="UP000217083">
    <property type="component" value="Unassembled WGS sequence"/>
</dbReference>
<reference evidence="2 3" key="2">
    <citation type="submission" date="2017-09" db="EMBL/GenBank/DDBJ databases">
        <title>Bacillus patelloidae sp. nov., isolated from the intestinal tract of a marine limpet.</title>
        <authorList>
            <person name="Liu R."/>
            <person name="Dong C."/>
            <person name="Shao Z."/>
        </authorList>
    </citation>
    <scope>NUCLEOTIDE SEQUENCE [LARGE SCALE GENOMIC DNA]</scope>
    <source>
        <strain evidence="2 3">SA5d-4</strain>
    </source>
</reference>
<dbReference type="Pfam" id="PF01451">
    <property type="entry name" value="LMWPc"/>
    <property type="match status" value="1"/>
</dbReference>
<proteinExistence type="predicted"/>
<name>A0A263BWW0_9BACI</name>
<dbReference type="AlphaFoldDB" id="A0A263BWW0"/>
<keyword evidence="3" id="KW-1185">Reference proteome</keyword>
<dbReference type="PANTHER" id="PTHR11717:SF31">
    <property type="entry name" value="LOW MOLECULAR WEIGHT PROTEIN-TYROSINE-PHOSPHATASE ETP-RELATED"/>
    <property type="match status" value="1"/>
</dbReference>
<comment type="caution">
    <text evidence="2">The sequence shown here is derived from an EMBL/GenBank/DDBJ whole genome shotgun (WGS) entry which is preliminary data.</text>
</comment>
<dbReference type="RefSeq" id="WP_094920742.1">
    <property type="nucleotide sequence ID" value="NZ_NPIA01000001.1"/>
</dbReference>
<dbReference type="SUPFAM" id="SSF52788">
    <property type="entry name" value="Phosphotyrosine protein phosphatases I"/>
    <property type="match status" value="1"/>
</dbReference>
<feature type="domain" description="Phosphotyrosine protein phosphatase I" evidence="1">
    <location>
        <begin position="1"/>
        <end position="141"/>
    </location>
</feature>
<dbReference type="Gene3D" id="3.40.50.2300">
    <property type="match status" value="1"/>
</dbReference>
<dbReference type="InterPro" id="IPR036196">
    <property type="entry name" value="Ptyr_pPase_sf"/>
</dbReference>
<dbReference type="InterPro" id="IPR050438">
    <property type="entry name" value="LMW_PTPase"/>
</dbReference>
<evidence type="ECO:0000313" key="2">
    <source>
        <dbReference type="EMBL" id="OZM58219.1"/>
    </source>
</evidence>
<reference evidence="3" key="1">
    <citation type="submission" date="2017-08" db="EMBL/GenBank/DDBJ databases">
        <authorList>
            <person name="Huang Z."/>
        </authorList>
    </citation>
    <scope>NUCLEOTIDE SEQUENCE [LARGE SCALE GENOMIC DNA]</scope>
    <source>
        <strain evidence="3">SA5d-4</strain>
    </source>
</reference>
<sequence length="159" mass="18597">MKVLFLCTDNYTRSVSAEMCLKHYLKKNNIKGIEVASAGVRANSDLSKYSSIHFERMKELEIDTSSFERNQFEKDFFTLYDVIVGMGVEHKQYLFEQYGEKIYVFNEIYKNDESSLVVPPPDEKGLYLLEIKNMVDDLLRAMPAFVNNLLKLQKMQVKR</sequence>
<protein>
    <recommendedName>
        <fullName evidence="1">Phosphotyrosine protein phosphatase I domain-containing protein</fullName>
    </recommendedName>
</protein>